<keyword evidence="3" id="KW-1185">Reference proteome</keyword>
<dbReference type="SUPFAM" id="SSF54593">
    <property type="entry name" value="Glyoxalase/Bleomycin resistance protein/Dihydroxybiphenyl dioxygenase"/>
    <property type="match status" value="1"/>
</dbReference>
<dbReference type="EMBL" id="JACHHE010000003">
    <property type="protein sequence ID" value="MBB5179833.1"/>
    <property type="molecule type" value="Genomic_DNA"/>
</dbReference>
<dbReference type="PANTHER" id="PTHR33990:SF1">
    <property type="entry name" value="PROTEIN YJDN"/>
    <property type="match status" value="1"/>
</dbReference>
<evidence type="ECO:0000313" key="2">
    <source>
        <dbReference type="EMBL" id="MBB5179833.1"/>
    </source>
</evidence>
<protein>
    <submittedName>
        <fullName evidence="2">PhnB protein</fullName>
    </submittedName>
</protein>
<evidence type="ECO:0000313" key="3">
    <source>
        <dbReference type="Proteomes" id="UP000525923"/>
    </source>
</evidence>
<dbReference type="InterPro" id="IPR028973">
    <property type="entry name" value="PhnB-like"/>
</dbReference>
<dbReference type="OrthoDB" id="9795306at2"/>
<evidence type="ECO:0000259" key="1">
    <source>
        <dbReference type="Pfam" id="PF06983"/>
    </source>
</evidence>
<dbReference type="AlphaFoldDB" id="A0A7W8CQR6"/>
<dbReference type="Proteomes" id="UP000525923">
    <property type="component" value="Unassembled WGS sequence"/>
</dbReference>
<dbReference type="RefSeq" id="WP_135503061.1">
    <property type="nucleotide sequence ID" value="NZ_CP181055.1"/>
</dbReference>
<dbReference type="Gene3D" id="3.10.180.10">
    <property type="entry name" value="2,3-Dihydroxybiphenyl 1,2-Dioxygenase, domain 1"/>
    <property type="match status" value="1"/>
</dbReference>
<organism evidence="2 3">
    <name type="scientific">Planococcus koreensis</name>
    <dbReference type="NCBI Taxonomy" id="112331"/>
    <lineage>
        <taxon>Bacteria</taxon>
        <taxon>Bacillati</taxon>
        <taxon>Bacillota</taxon>
        <taxon>Bacilli</taxon>
        <taxon>Bacillales</taxon>
        <taxon>Caryophanaceae</taxon>
        <taxon>Planococcus</taxon>
    </lineage>
</organism>
<feature type="domain" description="PhnB-like" evidence="1">
    <location>
        <begin position="5"/>
        <end position="133"/>
    </location>
</feature>
<gene>
    <name evidence="2" type="ORF">HNQ44_001257</name>
</gene>
<sequence length="143" mass="16345">MSVNVYMIFNGNCREAAEYYAEVFKTGKPEIMLFGDMPPDPSWEMPEEVKDKVMHTSLNIHGSEVMFSDTMPNAPVVFGKNINVTVVSDNLEQMTEEFNRLGQDGKVQMEMQKTFWSPAYGAVEDKFGIDWQFSFDDGTNFQN</sequence>
<dbReference type="PANTHER" id="PTHR33990">
    <property type="entry name" value="PROTEIN YJDN-RELATED"/>
    <property type="match status" value="1"/>
</dbReference>
<reference evidence="2 3" key="1">
    <citation type="submission" date="2020-08" db="EMBL/GenBank/DDBJ databases">
        <title>Genomic Encyclopedia of Type Strains, Phase IV (KMG-IV): sequencing the most valuable type-strain genomes for metagenomic binning, comparative biology and taxonomic classification.</title>
        <authorList>
            <person name="Goeker M."/>
        </authorList>
    </citation>
    <scope>NUCLEOTIDE SEQUENCE [LARGE SCALE GENOMIC DNA]</scope>
    <source>
        <strain evidence="2 3">DSM 15895</strain>
    </source>
</reference>
<dbReference type="Pfam" id="PF06983">
    <property type="entry name" value="3-dmu-9_3-mt"/>
    <property type="match status" value="1"/>
</dbReference>
<dbReference type="CDD" id="cd06588">
    <property type="entry name" value="PhnB_like"/>
    <property type="match status" value="1"/>
</dbReference>
<proteinExistence type="predicted"/>
<name>A0A7W8CQR6_9BACL</name>
<comment type="caution">
    <text evidence="2">The sequence shown here is derived from an EMBL/GenBank/DDBJ whole genome shotgun (WGS) entry which is preliminary data.</text>
</comment>
<accession>A0A7W8CQR6</accession>
<dbReference type="InterPro" id="IPR029068">
    <property type="entry name" value="Glyas_Bleomycin-R_OHBP_Dase"/>
</dbReference>